<reference evidence="1 2" key="1">
    <citation type="submission" date="2021-06" db="EMBL/GenBank/DDBJ databases">
        <authorList>
            <person name="Palmer J.M."/>
        </authorList>
    </citation>
    <scope>NUCLEOTIDE SEQUENCE [LARGE SCALE GENOMIC DNA]</scope>
    <source>
        <strain evidence="1 2">AS_MEX2019</strain>
        <tissue evidence="1">Muscle</tissue>
    </source>
</reference>
<accession>A0ABV0YN91</accession>
<evidence type="ECO:0000313" key="1">
    <source>
        <dbReference type="EMBL" id="MEQ2295314.1"/>
    </source>
</evidence>
<sequence length="100" mass="10508">MNRIGDKGATLAESNPHRKRVRLDAGNADQALTPVIQGPNSLYLSPKSQLLQLRIRLSRSLPSAATPNTLHPTPLAPPTCGEPIGRGTHVSSYGCAGLCG</sequence>
<evidence type="ECO:0000313" key="2">
    <source>
        <dbReference type="Proteomes" id="UP001469553"/>
    </source>
</evidence>
<protein>
    <submittedName>
        <fullName evidence="1">Uncharacterized protein</fullName>
    </submittedName>
</protein>
<organism evidence="1 2">
    <name type="scientific">Ameca splendens</name>
    <dbReference type="NCBI Taxonomy" id="208324"/>
    <lineage>
        <taxon>Eukaryota</taxon>
        <taxon>Metazoa</taxon>
        <taxon>Chordata</taxon>
        <taxon>Craniata</taxon>
        <taxon>Vertebrata</taxon>
        <taxon>Euteleostomi</taxon>
        <taxon>Actinopterygii</taxon>
        <taxon>Neopterygii</taxon>
        <taxon>Teleostei</taxon>
        <taxon>Neoteleostei</taxon>
        <taxon>Acanthomorphata</taxon>
        <taxon>Ovalentaria</taxon>
        <taxon>Atherinomorphae</taxon>
        <taxon>Cyprinodontiformes</taxon>
        <taxon>Goodeidae</taxon>
        <taxon>Ameca</taxon>
    </lineage>
</organism>
<dbReference type="Proteomes" id="UP001469553">
    <property type="component" value="Unassembled WGS sequence"/>
</dbReference>
<gene>
    <name evidence="1" type="ORF">AMECASPLE_012796</name>
</gene>
<proteinExistence type="predicted"/>
<dbReference type="EMBL" id="JAHRIP010038435">
    <property type="protein sequence ID" value="MEQ2295314.1"/>
    <property type="molecule type" value="Genomic_DNA"/>
</dbReference>
<comment type="caution">
    <text evidence="1">The sequence shown here is derived from an EMBL/GenBank/DDBJ whole genome shotgun (WGS) entry which is preliminary data.</text>
</comment>
<name>A0ABV0YN91_9TELE</name>
<keyword evidence="2" id="KW-1185">Reference proteome</keyword>